<protein>
    <submittedName>
        <fullName evidence="2">Uncharacterized protein</fullName>
    </submittedName>
</protein>
<feature type="chain" id="PRO_5043845801" evidence="1">
    <location>
        <begin position="20"/>
        <end position="163"/>
    </location>
</feature>
<evidence type="ECO:0000256" key="1">
    <source>
        <dbReference type="SAM" id="SignalP"/>
    </source>
</evidence>
<keyword evidence="1" id="KW-0732">Signal</keyword>
<proteinExistence type="predicted"/>
<accession>A0AAW5AHI2</accession>
<dbReference type="AlphaFoldDB" id="A0AAW5AHI2"/>
<dbReference type="RefSeq" id="WP_237092393.1">
    <property type="nucleotide sequence ID" value="NZ_JAKKDL010000002.1"/>
</dbReference>
<sequence>MMKQLSISAALLVCTAAQAAGVSPKNLVGGWHCETRAEIAQGETETVYRADGTFQAKELVRIKAADGSEWAYAIEGDGTWSLNKQKLTETPQQASIERRYSDETSAALAASPELQAEETALFALLQQAVQDHTPQTYTVTRLDKQHFDVEQDDFRSRCIRKYS</sequence>
<reference evidence="2" key="1">
    <citation type="submission" date="2022-01" db="EMBL/GenBank/DDBJ databases">
        <title>Neisseria sp. ZJ104.</title>
        <authorList>
            <person name="Yang C."/>
        </authorList>
    </citation>
    <scope>NUCLEOTIDE SEQUENCE</scope>
    <source>
        <strain evidence="2">ZJ104</strain>
    </source>
</reference>
<evidence type="ECO:0000313" key="3">
    <source>
        <dbReference type="Proteomes" id="UP001201397"/>
    </source>
</evidence>
<evidence type="ECO:0000313" key="2">
    <source>
        <dbReference type="EMBL" id="MCF7529091.1"/>
    </source>
</evidence>
<feature type="signal peptide" evidence="1">
    <location>
        <begin position="1"/>
        <end position="19"/>
    </location>
</feature>
<dbReference type="EMBL" id="JAKKDL010000002">
    <property type="protein sequence ID" value="MCF7529091.1"/>
    <property type="molecule type" value="Genomic_DNA"/>
</dbReference>
<comment type="caution">
    <text evidence="2">The sequence shown here is derived from an EMBL/GenBank/DDBJ whole genome shotgun (WGS) entry which is preliminary data.</text>
</comment>
<name>A0AAW5AHI2_9NEIS</name>
<organism evidence="2 3">
    <name type="scientific">Neisseria lisongii</name>
    <dbReference type="NCBI Taxonomy" id="2912188"/>
    <lineage>
        <taxon>Bacteria</taxon>
        <taxon>Pseudomonadati</taxon>
        <taxon>Pseudomonadota</taxon>
        <taxon>Betaproteobacteria</taxon>
        <taxon>Neisseriales</taxon>
        <taxon>Neisseriaceae</taxon>
        <taxon>Neisseria</taxon>
    </lineage>
</organism>
<gene>
    <name evidence="2" type="ORF">L4H06_02410</name>
</gene>
<dbReference type="Proteomes" id="UP001201397">
    <property type="component" value="Unassembled WGS sequence"/>
</dbReference>